<gene>
    <name evidence="1" type="ORF">PHPALM_15197</name>
</gene>
<dbReference type="AlphaFoldDB" id="A0A2P4XSS2"/>
<protein>
    <recommendedName>
        <fullName evidence="3">FLYWCH-type domain-containing protein</fullName>
    </recommendedName>
</protein>
<dbReference type="Proteomes" id="UP000237271">
    <property type="component" value="Unassembled WGS sequence"/>
</dbReference>
<proteinExistence type="predicted"/>
<reference evidence="1 2" key="1">
    <citation type="journal article" date="2017" name="Genome Biol. Evol.">
        <title>Phytophthora megakarya and P. palmivora, closely related causal agents of cacao black pod rot, underwent increases in genome sizes and gene numbers by different mechanisms.</title>
        <authorList>
            <person name="Ali S.S."/>
            <person name="Shao J."/>
            <person name="Lary D.J."/>
            <person name="Kronmiller B."/>
            <person name="Shen D."/>
            <person name="Strem M.D."/>
            <person name="Amoako-Attah I."/>
            <person name="Akrofi A.Y."/>
            <person name="Begoude B.A."/>
            <person name="Ten Hoopen G.M."/>
            <person name="Coulibaly K."/>
            <person name="Kebe B.I."/>
            <person name="Melnick R.L."/>
            <person name="Guiltinan M.J."/>
            <person name="Tyler B.M."/>
            <person name="Meinhardt L.W."/>
            <person name="Bailey B.A."/>
        </authorList>
    </citation>
    <scope>NUCLEOTIDE SEQUENCE [LARGE SCALE GENOMIC DNA]</scope>
    <source>
        <strain evidence="2">sbr112.9</strain>
    </source>
</reference>
<comment type="caution">
    <text evidence="1">The sequence shown here is derived from an EMBL/GenBank/DDBJ whole genome shotgun (WGS) entry which is preliminary data.</text>
</comment>
<name>A0A2P4XSS2_9STRA</name>
<evidence type="ECO:0000313" key="1">
    <source>
        <dbReference type="EMBL" id="POM68625.1"/>
    </source>
</evidence>
<organism evidence="1 2">
    <name type="scientific">Phytophthora palmivora</name>
    <dbReference type="NCBI Taxonomy" id="4796"/>
    <lineage>
        <taxon>Eukaryota</taxon>
        <taxon>Sar</taxon>
        <taxon>Stramenopiles</taxon>
        <taxon>Oomycota</taxon>
        <taxon>Peronosporomycetes</taxon>
        <taxon>Peronosporales</taxon>
        <taxon>Peronosporaceae</taxon>
        <taxon>Phytophthora</taxon>
    </lineage>
</organism>
<accession>A0A2P4XSS2</accession>
<sequence>MEHKGYNFYCNRKVEETHTSYWVCAQFRGGRKARLIIRDGTSRNGHTCREVALPELTDVRSEMRAALQAACLSNLSTPPGMMSSLREAYPSATLSTIGRTPGISIVKYTRAQVTGSDTLRAIELAPMRNVAEDDVRPFLQFSVVHTMGCAQH</sequence>
<evidence type="ECO:0008006" key="3">
    <source>
        <dbReference type="Google" id="ProtNLM"/>
    </source>
</evidence>
<keyword evidence="2" id="KW-1185">Reference proteome</keyword>
<dbReference type="EMBL" id="NCKW01008119">
    <property type="protein sequence ID" value="POM68625.1"/>
    <property type="molecule type" value="Genomic_DNA"/>
</dbReference>
<dbReference type="OrthoDB" id="125153at2759"/>
<evidence type="ECO:0000313" key="2">
    <source>
        <dbReference type="Proteomes" id="UP000237271"/>
    </source>
</evidence>